<sequence length="188" mass="20092">MLAPVEESLAELQEAAEDNRRQGNNLICKGVVKSAPGGKRVVVQIGENTTPPIQFLVPGAGVTSVYRCPSPGEIVIVLNFGTGDDFQSCVALTGLFSDQFPFPTENSDEVVFKYGEKAYSRIDVTSGKMTIHAAGGVEYVDTPEVKNSDGEMADKVRRMSEDRRIYDGHNHPGDSGGQTGAANQKQGG</sequence>
<protein>
    <submittedName>
        <fullName evidence="2">Phage-related baseplate protein</fullName>
    </submittedName>
</protein>
<comment type="caution">
    <text evidence="2">The sequence shown here is derived from an EMBL/GenBank/DDBJ whole genome shotgun (WGS) entry which is preliminary data.</text>
</comment>
<feature type="compositionally biased region" description="Basic and acidic residues" evidence="1">
    <location>
        <begin position="157"/>
        <end position="172"/>
    </location>
</feature>
<dbReference type="AlphaFoldDB" id="A0A085AFN7"/>
<feature type="region of interest" description="Disordered" evidence="1">
    <location>
        <begin position="157"/>
        <end position="188"/>
    </location>
</feature>
<dbReference type="eggNOG" id="COG4540">
    <property type="taxonomic scope" value="Bacteria"/>
</dbReference>
<evidence type="ECO:0000313" key="3">
    <source>
        <dbReference type="Proteomes" id="UP000028630"/>
    </source>
</evidence>
<proteinExistence type="predicted"/>
<accession>A0A085AFN7</accession>
<evidence type="ECO:0000256" key="1">
    <source>
        <dbReference type="SAM" id="MobiDB-lite"/>
    </source>
</evidence>
<gene>
    <name evidence="2" type="ORF">GTGU_01224</name>
</gene>
<evidence type="ECO:0000313" key="2">
    <source>
        <dbReference type="EMBL" id="KFC09032.1"/>
    </source>
</evidence>
<dbReference type="InterPro" id="IPR037026">
    <property type="entry name" value="Vgr_OB-fold_dom_sf"/>
</dbReference>
<dbReference type="EMBL" id="JMTB01000044">
    <property type="protein sequence ID" value="KFC09032.1"/>
    <property type="molecule type" value="Genomic_DNA"/>
</dbReference>
<keyword evidence="3" id="KW-1185">Reference proteome</keyword>
<organism evidence="2 3">
    <name type="scientific">Trabulsiella guamensis ATCC 49490</name>
    <dbReference type="NCBI Taxonomy" id="1005994"/>
    <lineage>
        <taxon>Bacteria</taxon>
        <taxon>Pseudomonadati</taxon>
        <taxon>Pseudomonadota</taxon>
        <taxon>Gammaproteobacteria</taxon>
        <taxon>Enterobacterales</taxon>
        <taxon>Enterobacteriaceae</taxon>
        <taxon>Trabulsiella</taxon>
    </lineage>
</organism>
<reference evidence="3" key="1">
    <citation type="submission" date="2014-05" db="EMBL/GenBank/DDBJ databases">
        <title>ATOL: Assembling a taxonomically balanced genome-scale reconstruction of the evolutionary history of the Enterobacteriaceae.</title>
        <authorList>
            <person name="Plunkett G. III"/>
            <person name="Neeno-Eckwall E.C."/>
            <person name="Glasner J.D."/>
            <person name="Perna N.T."/>
        </authorList>
    </citation>
    <scope>NUCLEOTIDE SEQUENCE [LARGE SCALE GENOMIC DNA]</scope>
    <source>
        <strain evidence="3">ATCC 49490</strain>
    </source>
</reference>
<name>A0A085AFN7_9ENTR</name>
<dbReference type="Proteomes" id="UP000028630">
    <property type="component" value="Unassembled WGS sequence"/>
</dbReference>
<dbReference type="Gene3D" id="2.40.50.230">
    <property type="entry name" value="Gp5 N-terminal domain"/>
    <property type="match status" value="1"/>
</dbReference>